<comment type="caution">
    <text evidence="2">The sequence shown here is derived from an EMBL/GenBank/DDBJ whole genome shotgun (WGS) entry which is preliminary data.</text>
</comment>
<gene>
    <name evidence="2" type="ORF">AV530_019634</name>
</gene>
<proteinExistence type="predicted"/>
<evidence type="ECO:0000313" key="2">
    <source>
        <dbReference type="EMBL" id="OPJ70507.1"/>
    </source>
</evidence>
<name>A0A1V4JFE5_PATFA</name>
<sequence>MNGTGIISFLPFRTEQDSEQPAAPQSDSGAPEIRNAVLTARGEEHSNLDSANTSTCFNLNERYLVGFQIAVSEEILTETQIYTGSDGNSDIWAENQLASNEFKKKMTKDATRGCRLPKPPPRDNSPALMSAEDAVNE</sequence>
<accession>A0A1V4JFE5</accession>
<dbReference type="AlphaFoldDB" id="A0A1V4JFE5"/>
<reference evidence="2 3" key="1">
    <citation type="submission" date="2016-02" db="EMBL/GenBank/DDBJ databases">
        <title>Band-tailed pigeon sequencing and assembly.</title>
        <authorList>
            <person name="Soares A.E."/>
            <person name="Novak B.J."/>
            <person name="Rice E.S."/>
            <person name="O'Connell B."/>
            <person name="Chang D."/>
            <person name="Weber S."/>
            <person name="Shapiro B."/>
        </authorList>
    </citation>
    <scope>NUCLEOTIDE SEQUENCE [LARGE SCALE GENOMIC DNA]</scope>
    <source>
        <strain evidence="2">BTP2013</strain>
        <tissue evidence="2">Blood</tissue>
    </source>
</reference>
<feature type="region of interest" description="Disordered" evidence="1">
    <location>
        <begin position="107"/>
        <end position="137"/>
    </location>
</feature>
<keyword evidence="3" id="KW-1185">Reference proteome</keyword>
<dbReference type="EMBL" id="LSYS01007908">
    <property type="protein sequence ID" value="OPJ70507.1"/>
    <property type="molecule type" value="Genomic_DNA"/>
</dbReference>
<organism evidence="2 3">
    <name type="scientific">Patagioenas fasciata monilis</name>
    <dbReference type="NCBI Taxonomy" id="372326"/>
    <lineage>
        <taxon>Eukaryota</taxon>
        <taxon>Metazoa</taxon>
        <taxon>Chordata</taxon>
        <taxon>Craniata</taxon>
        <taxon>Vertebrata</taxon>
        <taxon>Euteleostomi</taxon>
        <taxon>Archelosauria</taxon>
        <taxon>Archosauria</taxon>
        <taxon>Dinosauria</taxon>
        <taxon>Saurischia</taxon>
        <taxon>Theropoda</taxon>
        <taxon>Coelurosauria</taxon>
        <taxon>Aves</taxon>
        <taxon>Neognathae</taxon>
        <taxon>Neoaves</taxon>
        <taxon>Columbimorphae</taxon>
        <taxon>Columbiformes</taxon>
        <taxon>Columbidae</taxon>
        <taxon>Patagioenas</taxon>
    </lineage>
</organism>
<dbReference type="Proteomes" id="UP000190648">
    <property type="component" value="Unassembled WGS sequence"/>
</dbReference>
<protein>
    <submittedName>
        <fullName evidence="2">Uncharacterized protein</fullName>
    </submittedName>
</protein>
<evidence type="ECO:0000313" key="3">
    <source>
        <dbReference type="Proteomes" id="UP000190648"/>
    </source>
</evidence>
<evidence type="ECO:0000256" key="1">
    <source>
        <dbReference type="SAM" id="MobiDB-lite"/>
    </source>
</evidence>